<feature type="compositionally biased region" description="Low complexity" evidence="1">
    <location>
        <begin position="370"/>
        <end position="411"/>
    </location>
</feature>
<dbReference type="Proteomes" id="UP000009881">
    <property type="component" value="Unassembled WGS sequence"/>
</dbReference>
<accession>K9H6P9</accession>
<name>K9H6P9_9PROT</name>
<evidence type="ECO:0000313" key="4">
    <source>
        <dbReference type="Proteomes" id="UP000009881"/>
    </source>
</evidence>
<dbReference type="AlphaFoldDB" id="K9H6P9"/>
<protein>
    <recommendedName>
        <fullName evidence="5">DUF2066 domain-containing protein</fullName>
    </recommendedName>
</protein>
<comment type="caution">
    <text evidence="3">The sequence shown here is derived from an EMBL/GenBank/DDBJ whole genome shotgun (WGS) entry which is preliminary data.</text>
</comment>
<evidence type="ECO:0000256" key="2">
    <source>
        <dbReference type="SAM" id="SignalP"/>
    </source>
</evidence>
<dbReference type="STRING" id="1238182.C882_1556"/>
<dbReference type="Pfam" id="PF09839">
    <property type="entry name" value="DUF2066"/>
    <property type="match status" value="1"/>
</dbReference>
<dbReference type="EMBL" id="ANHY01000002">
    <property type="protein sequence ID" value="EKV32719.1"/>
    <property type="molecule type" value="Genomic_DNA"/>
</dbReference>
<keyword evidence="2" id="KW-0732">Signal</keyword>
<organism evidence="3 4">
    <name type="scientific">Caenispirillum salinarum AK4</name>
    <dbReference type="NCBI Taxonomy" id="1238182"/>
    <lineage>
        <taxon>Bacteria</taxon>
        <taxon>Pseudomonadati</taxon>
        <taxon>Pseudomonadota</taxon>
        <taxon>Alphaproteobacteria</taxon>
        <taxon>Rhodospirillales</taxon>
        <taxon>Novispirillaceae</taxon>
        <taxon>Caenispirillum</taxon>
    </lineage>
</organism>
<feature type="region of interest" description="Disordered" evidence="1">
    <location>
        <begin position="370"/>
        <end position="428"/>
    </location>
</feature>
<dbReference type="InterPro" id="IPR018642">
    <property type="entry name" value="DUF2066"/>
</dbReference>
<sequence>MVLAALLAVLSVPGGPARAQAPDAATLALFTADDVKVDVTADSAVTARDQALMEGQAKGLRQVMRDLAPAEYQDRLPEIGGQEAQNYVLSLQVEDEKRSNVRYIATLDITYNPDAVRQLLSMNDIPFSEQPRTPVLVVPLWQAPGAAGPILWEDPNPWRAAWNRRAGDGLVPTRVPLGDLGDLRAVSADEAAGGDAAAVRNLLQRYDMTEAVVARAALAGEDQLAVDMTRYRLAGQPSRQSFTLTRDAAEDRSAFLNRAADEVAARLRDAQWQGGGTAAALSPDSAPQRMTAIVPTAGGLETWLTVRERLGQVPLVRGVEVQALSRERAQILLGYMGDIERLTLTLAQYGLDMSDLGGGVWRIELRRAPAPAEPARQPMVTPEAAGAQGARPAAQEARPAAQAPTGPQQQPGEASAPTPGQGRVMAPR</sequence>
<evidence type="ECO:0008006" key="5">
    <source>
        <dbReference type="Google" id="ProtNLM"/>
    </source>
</evidence>
<gene>
    <name evidence="3" type="ORF">C882_1556</name>
</gene>
<dbReference type="eggNOG" id="COG1167">
    <property type="taxonomic scope" value="Bacteria"/>
</dbReference>
<feature type="signal peptide" evidence="2">
    <location>
        <begin position="1"/>
        <end position="19"/>
    </location>
</feature>
<evidence type="ECO:0000256" key="1">
    <source>
        <dbReference type="SAM" id="MobiDB-lite"/>
    </source>
</evidence>
<reference evidence="3 4" key="1">
    <citation type="journal article" date="2013" name="Genome Announc.">
        <title>Draft Genome Sequence of an Alphaproteobacterium, Caenispirillum salinarum AK4(T), Isolated from a Solar Saltern.</title>
        <authorList>
            <person name="Khatri I."/>
            <person name="Singh A."/>
            <person name="Korpole S."/>
            <person name="Pinnaka A.K."/>
            <person name="Subramanian S."/>
        </authorList>
    </citation>
    <scope>NUCLEOTIDE SEQUENCE [LARGE SCALE GENOMIC DNA]</scope>
    <source>
        <strain evidence="3 4">AK4</strain>
    </source>
</reference>
<keyword evidence="4" id="KW-1185">Reference proteome</keyword>
<feature type="chain" id="PRO_5003929898" description="DUF2066 domain-containing protein" evidence="2">
    <location>
        <begin position="20"/>
        <end position="428"/>
    </location>
</feature>
<evidence type="ECO:0000313" key="3">
    <source>
        <dbReference type="EMBL" id="EKV32719.1"/>
    </source>
</evidence>
<proteinExistence type="predicted"/>
<dbReference type="RefSeq" id="WP_009538546.1">
    <property type="nucleotide sequence ID" value="NZ_ANHY01000002.1"/>
</dbReference>